<evidence type="ECO:0000256" key="10">
    <source>
        <dbReference type="SAM" id="Phobius"/>
    </source>
</evidence>
<keyword evidence="13" id="KW-1185">Reference proteome</keyword>
<keyword evidence="4" id="KW-0808">Transferase</keyword>
<evidence type="ECO:0000259" key="11">
    <source>
        <dbReference type="PROSITE" id="PS50109"/>
    </source>
</evidence>
<dbReference type="GO" id="GO:0000155">
    <property type="term" value="F:phosphorelay sensor kinase activity"/>
    <property type="evidence" value="ECO:0007669"/>
    <property type="project" value="InterPro"/>
</dbReference>
<dbReference type="GO" id="GO:0046983">
    <property type="term" value="F:protein dimerization activity"/>
    <property type="evidence" value="ECO:0007669"/>
    <property type="project" value="InterPro"/>
</dbReference>
<dbReference type="InterPro" id="IPR011712">
    <property type="entry name" value="Sig_transdc_His_kin_sub3_dim/P"/>
</dbReference>
<dbReference type="InterPro" id="IPR019734">
    <property type="entry name" value="TPR_rpt"/>
</dbReference>
<keyword evidence="5" id="KW-0547">Nucleotide-binding</keyword>
<evidence type="ECO:0000313" key="12">
    <source>
        <dbReference type="EMBL" id="OYQ37105.1"/>
    </source>
</evidence>
<gene>
    <name evidence="12" type="ORF">CHU92_08875</name>
</gene>
<evidence type="ECO:0000256" key="2">
    <source>
        <dbReference type="ARBA" id="ARBA00012438"/>
    </source>
</evidence>
<evidence type="ECO:0000256" key="7">
    <source>
        <dbReference type="ARBA" id="ARBA00022840"/>
    </source>
</evidence>
<dbReference type="CDD" id="cd16917">
    <property type="entry name" value="HATPase_UhpB-NarQ-NarX-like"/>
    <property type="match status" value="1"/>
</dbReference>
<dbReference type="PANTHER" id="PTHR24421:SF10">
    <property type="entry name" value="NITRATE_NITRITE SENSOR PROTEIN NARQ"/>
    <property type="match status" value="1"/>
</dbReference>
<dbReference type="GO" id="GO:0016020">
    <property type="term" value="C:membrane"/>
    <property type="evidence" value="ECO:0007669"/>
    <property type="project" value="InterPro"/>
</dbReference>
<evidence type="ECO:0000256" key="8">
    <source>
        <dbReference type="ARBA" id="ARBA00023012"/>
    </source>
</evidence>
<accession>A0A255Z897</accession>
<dbReference type="Gene3D" id="1.20.5.1930">
    <property type="match status" value="1"/>
</dbReference>
<comment type="caution">
    <text evidence="12">The sequence shown here is derived from an EMBL/GenBank/DDBJ whole genome shotgun (WGS) entry which is preliminary data.</text>
</comment>
<feature type="repeat" description="TPR" evidence="9">
    <location>
        <begin position="130"/>
        <end position="163"/>
    </location>
</feature>
<dbReference type="SMART" id="SM00028">
    <property type="entry name" value="TPR"/>
    <property type="match status" value="4"/>
</dbReference>
<evidence type="ECO:0000256" key="5">
    <source>
        <dbReference type="ARBA" id="ARBA00022741"/>
    </source>
</evidence>
<dbReference type="PROSITE" id="PS50005">
    <property type="entry name" value="TPR"/>
    <property type="match status" value="1"/>
</dbReference>
<dbReference type="InterPro" id="IPR003594">
    <property type="entry name" value="HATPase_dom"/>
</dbReference>
<sequence>MARALYISADAYYAKDNKDSAFYQYSQSEKIYRKINNFGRVGEVVLYKSYIYYDIGEYELCENEAFKALQLLQKENRVQDVYYAYNLIALALEGQDNNNEALKYYEKALSQLQEFKEQGIANTELRTYNASCHNNIGCVYLKLGNYSKAIAIFNEAISSINIKKEKPELYAKLLNNLAYAKFKSGDNTELPGLFYKALKVRGNIGDQSGVVASNLYLGEYFAKLKDTTKALMHLKPAYDEATKIKSHVEVLAALKLLTTVDPANSPAYSSEYYKVNEELQKAAKKARGRFARIAYETDRLEFEKEALVKKNSFIIGVSAVSLLFVAAIFSIYYLNSRNKKLLLIQQQQKASEEIYQLMFEQQSKVEAARRDEKNRIAMELHDGILNNIYAVRLNLEFINKKLDEESVEKRKNYIKELQKVETEIRGVSHDLSRSAMFSGDKSFKSLLEFMINSQKNSFNTSFNLTIDPDIDWEALTDVVKVNVYRIIQEALQNINKYSKADNAYIRVSKDGNTVSVKVTDDGVGFEPTKARDGIGIKNLRKRASLLNGNLNIDSAPGKGSTVEVSFSI</sequence>
<dbReference type="EMBL" id="NOXV01000260">
    <property type="protein sequence ID" value="OYQ37105.1"/>
    <property type="molecule type" value="Genomic_DNA"/>
</dbReference>
<dbReference type="Pfam" id="PF02518">
    <property type="entry name" value="HATPase_c"/>
    <property type="match status" value="1"/>
</dbReference>
<dbReference type="Gene3D" id="1.25.40.10">
    <property type="entry name" value="Tetratricopeptide repeat domain"/>
    <property type="match status" value="2"/>
</dbReference>
<dbReference type="Gene3D" id="3.30.565.10">
    <property type="entry name" value="Histidine kinase-like ATPase, C-terminal domain"/>
    <property type="match status" value="1"/>
</dbReference>
<keyword evidence="6" id="KW-0418">Kinase</keyword>
<dbReference type="InterPro" id="IPR036890">
    <property type="entry name" value="HATPase_C_sf"/>
</dbReference>
<protein>
    <recommendedName>
        <fullName evidence="2">histidine kinase</fullName>
        <ecNumber evidence="2">2.7.13.3</ecNumber>
    </recommendedName>
</protein>
<name>A0A255Z897_9FLAO</name>
<dbReference type="InterPro" id="IPR011990">
    <property type="entry name" value="TPR-like_helical_dom_sf"/>
</dbReference>
<dbReference type="SUPFAM" id="SSF55874">
    <property type="entry name" value="ATPase domain of HSP90 chaperone/DNA topoisomerase II/histidine kinase"/>
    <property type="match status" value="1"/>
</dbReference>
<dbReference type="Pfam" id="PF07730">
    <property type="entry name" value="HisKA_3"/>
    <property type="match status" value="1"/>
</dbReference>
<dbReference type="PROSITE" id="PS50109">
    <property type="entry name" value="HIS_KIN"/>
    <property type="match status" value="1"/>
</dbReference>
<evidence type="ECO:0000256" key="3">
    <source>
        <dbReference type="ARBA" id="ARBA00022553"/>
    </source>
</evidence>
<dbReference type="Proteomes" id="UP000216605">
    <property type="component" value="Unassembled WGS sequence"/>
</dbReference>
<evidence type="ECO:0000256" key="6">
    <source>
        <dbReference type="ARBA" id="ARBA00022777"/>
    </source>
</evidence>
<evidence type="ECO:0000256" key="9">
    <source>
        <dbReference type="PROSITE-ProRule" id="PRU00339"/>
    </source>
</evidence>
<keyword evidence="10" id="KW-0472">Membrane</keyword>
<keyword evidence="8" id="KW-0902">Two-component regulatory system</keyword>
<dbReference type="PANTHER" id="PTHR24421">
    <property type="entry name" value="NITRATE/NITRITE SENSOR PROTEIN NARX-RELATED"/>
    <property type="match status" value="1"/>
</dbReference>
<keyword evidence="3" id="KW-0597">Phosphoprotein</keyword>
<keyword evidence="10" id="KW-1133">Transmembrane helix</keyword>
<evidence type="ECO:0000256" key="4">
    <source>
        <dbReference type="ARBA" id="ARBA00022679"/>
    </source>
</evidence>
<evidence type="ECO:0000256" key="1">
    <source>
        <dbReference type="ARBA" id="ARBA00000085"/>
    </source>
</evidence>
<organism evidence="12 13">
    <name type="scientific">Flavobacterium cyanobacteriorum</name>
    <dbReference type="NCBI Taxonomy" id="2022802"/>
    <lineage>
        <taxon>Bacteria</taxon>
        <taxon>Pseudomonadati</taxon>
        <taxon>Bacteroidota</taxon>
        <taxon>Flavobacteriia</taxon>
        <taxon>Flavobacteriales</taxon>
        <taxon>Flavobacteriaceae</taxon>
        <taxon>Flavobacterium</taxon>
    </lineage>
</organism>
<keyword evidence="7" id="KW-0067">ATP-binding</keyword>
<dbReference type="InterPro" id="IPR050482">
    <property type="entry name" value="Sensor_HK_TwoCompSys"/>
</dbReference>
<dbReference type="GO" id="GO:0005524">
    <property type="term" value="F:ATP binding"/>
    <property type="evidence" value="ECO:0007669"/>
    <property type="project" value="UniProtKB-KW"/>
</dbReference>
<feature type="domain" description="Histidine kinase" evidence="11">
    <location>
        <begin position="483"/>
        <end position="568"/>
    </location>
</feature>
<dbReference type="EC" id="2.7.13.3" evidence="2"/>
<dbReference type="Pfam" id="PF13424">
    <property type="entry name" value="TPR_12"/>
    <property type="match status" value="1"/>
</dbReference>
<evidence type="ECO:0000313" key="13">
    <source>
        <dbReference type="Proteomes" id="UP000216605"/>
    </source>
</evidence>
<keyword evidence="10" id="KW-0812">Transmembrane</keyword>
<dbReference type="AlphaFoldDB" id="A0A255Z897"/>
<keyword evidence="9" id="KW-0802">TPR repeat</keyword>
<proteinExistence type="predicted"/>
<dbReference type="SUPFAM" id="SSF48452">
    <property type="entry name" value="TPR-like"/>
    <property type="match status" value="2"/>
</dbReference>
<reference evidence="12 13" key="1">
    <citation type="submission" date="2017-07" db="EMBL/GenBank/DDBJ databases">
        <title>Flavobacterium cyanobacteriorum sp. nov., isolated from cyanobacterial aggregates in a eutrophic lake.</title>
        <authorList>
            <person name="Cai H."/>
        </authorList>
    </citation>
    <scope>NUCLEOTIDE SEQUENCE [LARGE SCALE GENOMIC DNA]</scope>
    <source>
        <strain evidence="12 13">TH021</strain>
    </source>
</reference>
<feature type="transmembrane region" description="Helical" evidence="10">
    <location>
        <begin position="313"/>
        <end position="334"/>
    </location>
</feature>
<dbReference type="InterPro" id="IPR005467">
    <property type="entry name" value="His_kinase_dom"/>
</dbReference>
<comment type="catalytic activity">
    <reaction evidence="1">
        <text>ATP + protein L-histidine = ADP + protein N-phospho-L-histidine.</text>
        <dbReference type="EC" id="2.7.13.3"/>
    </reaction>
</comment>